<organism evidence="1 2">
    <name type="scientific">Meridianimarinicoccus aquatilis</name>
    <dbReference type="NCBI Taxonomy" id="2552766"/>
    <lineage>
        <taxon>Bacteria</taxon>
        <taxon>Pseudomonadati</taxon>
        <taxon>Pseudomonadota</taxon>
        <taxon>Alphaproteobacteria</taxon>
        <taxon>Rhodobacterales</taxon>
        <taxon>Paracoccaceae</taxon>
        <taxon>Meridianimarinicoccus</taxon>
    </lineage>
</organism>
<evidence type="ECO:0008006" key="3">
    <source>
        <dbReference type="Google" id="ProtNLM"/>
    </source>
</evidence>
<dbReference type="Gene3D" id="1.10.1200.10">
    <property type="entry name" value="ACP-like"/>
    <property type="match status" value="1"/>
</dbReference>
<proteinExistence type="predicted"/>
<name>A0A4R6AWB6_9RHOB</name>
<dbReference type="Proteomes" id="UP000294562">
    <property type="component" value="Unassembled WGS sequence"/>
</dbReference>
<accession>A0A4R6AWB6</accession>
<gene>
    <name evidence="1" type="ORF">E2L05_13630</name>
</gene>
<dbReference type="InterPro" id="IPR036736">
    <property type="entry name" value="ACP-like_sf"/>
</dbReference>
<dbReference type="EMBL" id="SMZO01000033">
    <property type="protein sequence ID" value="TDL86313.1"/>
    <property type="molecule type" value="Genomic_DNA"/>
</dbReference>
<dbReference type="RefSeq" id="WP_133343460.1">
    <property type="nucleotide sequence ID" value="NZ_SMZO01000033.1"/>
</dbReference>
<protein>
    <recommendedName>
        <fullName evidence="3">Acyl carrier protein</fullName>
    </recommendedName>
</protein>
<comment type="caution">
    <text evidence="1">The sequence shown here is derived from an EMBL/GenBank/DDBJ whole genome shotgun (WGS) entry which is preliminary data.</text>
</comment>
<dbReference type="AlphaFoldDB" id="A0A4R6AWB6"/>
<reference evidence="1 2" key="1">
    <citation type="submission" date="2019-03" db="EMBL/GenBank/DDBJ databases">
        <title>Rhodobacteraceae bacterium SM1902, a new member of the family Rhodobacteraceae isolated from Yantai.</title>
        <authorList>
            <person name="Sun Y."/>
        </authorList>
    </citation>
    <scope>NUCLEOTIDE SEQUENCE [LARGE SCALE GENOMIC DNA]</scope>
    <source>
        <strain evidence="1 2">SM1902</strain>
    </source>
</reference>
<evidence type="ECO:0000313" key="1">
    <source>
        <dbReference type="EMBL" id="TDL86313.1"/>
    </source>
</evidence>
<evidence type="ECO:0000313" key="2">
    <source>
        <dbReference type="Proteomes" id="UP000294562"/>
    </source>
</evidence>
<sequence>MSSIATITTSIAKVRSDLDPEWLEPDTRMRADLGLTSIDLLNVLALVTQSIGKKIMYEPLLLPEGKPRAELTIGELAAFVDDNLDAAEPDVVAM</sequence>
<keyword evidence="2" id="KW-1185">Reference proteome</keyword>
<dbReference type="SUPFAM" id="SSF47336">
    <property type="entry name" value="ACP-like"/>
    <property type="match status" value="1"/>
</dbReference>